<name>A0A9N9MRT2_9CUCU</name>
<proteinExistence type="predicted"/>
<dbReference type="OrthoDB" id="6781906at2759"/>
<dbReference type="AlphaFoldDB" id="A0A9N9MRT2"/>
<accession>A0A9N9MRT2</accession>
<protein>
    <submittedName>
        <fullName evidence="1">Uncharacterized protein</fullName>
    </submittedName>
</protein>
<keyword evidence="2" id="KW-1185">Reference proteome</keyword>
<reference evidence="1" key="1">
    <citation type="submission" date="2022-01" db="EMBL/GenBank/DDBJ databases">
        <authorList>
            <person name="King R."/>
        </authorList>
    </citation>
    <scope>NUCLEOTIDE SEQUENCE</scope>
</reference>
<dbReference type="Proteomes" id="UP001152799">
    <property type="component" value="Chromosome 5"/>
</dbReference>
<dbReference type="EMBL" id="OU892281">
    <property type="protein sequence ID" value="CAG9769665.1"/>
    <property type="molecule type" value="Genomic_DNA"/>
</dbReference>
<organism evidence="1 2">
    <name type="scientific">Ceutorhynchus assimilis</name>
    <name type="common">cabbage seed weevil</name>
    <dbReference type="NCBI Taxonomy" id="467358"/>
    <lineage>
        <taxon>Eukaryota</taxon>
        <taxon>Metazoa</taxon>
        <taxon>Ecdysozoa</taxon>
        <taxon>Arthropoda</taxon>
        <taxon>Hexapoda</taxon>
        <taxon>Insecta</taxon>
        <taxon>Pterygota</taxon>
        <taxon>Neoptera</taxon>
        <taxon>Endopterygota</taxon>
        <taxon>Coleoptera</taxon>
        <taxon>Polyphaga</taxon>
        <taxon>Cucujiformia</taxon>
        <taxon>Curculionidae</taxon>
        <taxon>Ceutorhynchinae</taxon>
        <taxon>Ceutorhynchus</taxon>
    </lineage>
</organism>
<gene>
    <name evidence="1" type="ORF">CEUTPL_LOCUS10168</name>
</gene>
<evidence type="ECO:0000313" key="2">
    <source>
        <dbReference type="Proteomes" id="UP001152799"/>
    </source>
</evidence>
<evidence type="ECO:0000313" key="1">
    <source>
        <dbReference type="EMBL" id="CAG9769665.1"/>
    </source>
</evidence>
<sequence>MQVDKDGFCIPLVPVLTPGRLNNFTSKHQDLKQFLHKNGGSHILNEYDENGILSDRTRRDLVNLTEIFYDDSQKTPSGYLAWRLRTVMRSRGNIRKRKCDDGIENRVPFKKPKNIEISTEEERDIEFLKNSNYKTQKEEIFKKMKSTINVRKQRNFTLDDFPRFLDTDGLIHQDFNLLYPDSCPFAPKFEKYLDIIFKVYDKTACSKSSLIDGTVSGWDKPTRALLALLHMLPATAKGKKVGRRDSFESSVDKLLIFCTVGEPLQRIVDERKGFQPYLIGIGANKAAISEYKVRYDTGLDIFLRFIEIFFTT</sequence>